<dbReference type="InterPro" id="IPR022050">
    <property type="entry name" value="T_hemolysin"/>
</dbReference>
<dbReference type="EMBL" id="JBFTEG010000006">
    <property type="protein sequence ID" value="MEX6502261.1"/>
    <property type="molecule type" value="Genomic_DNA"/>
</dbReference>
<comment type="caution">
    <text evidence="1">The sequence shown here is derived from an EMBL/GenBank/DDBJ whole genome shotgun (WGS) entry which is preliminary data.</text>
</comment>
<dbReference type="RefSeq" id="WP_369287235.1">
    <property type="nucleotide sequence ID" value="NZ_JBFTEG010000006.1"/>
</dbReference>
<dbReference type="InterPro" id="IPR016181">
    <property type="entry name" value="Acyl_CoA_acyltransferase"/>
</dbReference>
<name>A0ABV3YSG4_9PSED</name>
<dbReference type="SUPFAM" id="SSF55729">
    <property type="entry name" value="Acyl-CoA N-acyltransferases (Nat)"/>
    <property type="match status" value="1"/>
</dbReference>
<reference evidence="1 2" key="1">
    <citation type="submission" date="2024-07" db="EMBL/GenBank/DDBJ databases">
        <authorList>
            <person name="Li M."/>
        </authorList>
    </citation>
    <scope>NUCLEOTIDE SEQUENCE [LARGE SCALE GENOMIC DNA]</scope>
    <source>
        <strain evidence="1 2">25A3E</strain>
    </source>
</reference>
<dbReference type="Pfam" id="PF12261">
    <property type="entry name" value="T_hemolysin"/>
    <property type="match status" value="1"/>
</dbReference>
<gene>
    <name evidence="1" type="ORF">AB5S05_09330</name>
</gene>
<proteinExistence type="predicted"/>
<evidence type="ECO:0000313" key="1">
    <source>
        <dbReference type="EMBL" id="MEX6502261.1"/>
    </source>
</evidence>
<dbReference type="Proteomes" id="UP001560296">
    <property type="component" value="Unassembled WGS sequence"/>
</dbReference>
<evidence type="ECO:0000313" key="2">
    <source>
        <dbReference type="Proteomes" id="UP001560296"/>
    </source>
</evidence>
<organism evidence="1 2">
    <name type="scientific">Pseudomonas zhanjiangensis</name>
    <dbReference type="NCBI Taxonomy" id="3239015"/>
    <lineage>
        <taxon>Bacteria</taxon>
        <taxon>Pseudomonadati</taxon>
        <taxon>Pseudomonadota</taxon>
        <taxon>Gammaproteobacteria</taxon>
        <taxon>Pseudomonadales</taxon>
        <taxon>Pseudomonadaceae</taxon>
        <taxon>Pseudomonas</taxon>
    </lineage>
</organism>
<protein>
    <submittedName>
        <fullName evidence="1">Thermostable hemolysin</fullName>
    </submittedName>
</protein>
<keyword evidence="2" id="KW-1185">Reference proteome</keyword>
<accession>A0ABV3YSG4</accession>
<sequence>MDLAWVHQHKPLAQIGRERPLSLFLAPPESPRRAVFETFIRERFAAQHGARVRHFMPCLLGLEDSDGQLLGAVGLRSGAIRPLFLERYLQQPVETVIAAQHGLTPPAREQLVEVGNLAAGNPGAARLLIVALTDLLVALGYRWVCFTGTLGLLNSFQRLGLQPLPLGAADPACMGEERVDWGHYYDNQPQVMAGDIYAGHQRLLQLGVYPRLGLQTFYATEGLPDVACR</sequence>